<dbReference type="HOGENOM" id="CLU_013850_2_0_7"/>
<keyword evidence="1" id="KW-1133">Transmembrane helix</keyword>
<dbReference type="STRING" id="643562.Daes_2216"/>
<feature type="transmembrane region" description="Helical" evidence="1">
    <location>
        <begin position="12"/>
        <end position="34"/>
    </location>
</feature>
<accession>E6VSX8</accession>
<feature type="domain" description="Mce/MlaD" evidence="2">
    <location>
        <begin position="37"/>
        <end position="137"/>
    </location>
</feature>
<proteinExistence type="predicted"/>
<dbReference type="PANTHER" id="PTHR33371:SF4">
    <property type="entry name" value="INTERMEMBRANE PHOSPHOLIPID TRANSPORT SYSTEM BINDING PROTEIN MLAD"/>
    <property type="match status" value="1"/>
</dbReference>
<dbReference type="Proteomes" id="UP000002191">
    <property type="component" value="Chromosome"/>
</dbReference>
<name>E6VSX8_PSEA9</name>
<dbReference type="AlphaFoldDB" id="E6VSX8"/>
<dbReference type="EMBL" id="CP002431">
    <property type="protein sequence ID" value="ADU63222.1"/>
    <property type="molecule type" value="Genomic_DNA"/>
</dbReference>
<dbReference type="OrthoDB" id="9806984at2"/>
<evidence type="ECO:0000259" key="2">
    <source>
        <dbReference type="Pfam" id="PF02470"/>
    </source>
</evidence>
<organism evidence="3 4">
    <name type="scientific">Pseudodesulfovibrio aespoeensis (strain ATCC 700646 / DSM 10631 / Aspo-2)</name>
    <name type="common">Desulfovibrio aespoeensis</name>
    <dbReference type="NCBI Taxonomy" id="643562"/>
    <lineage>
        <taxon>Bacteria</taxon>
        <taxon>Pseudomonadati</taxon>
        <taxon>Thermodesulfobacteriota</taxon>
        <taxon>Desulfovibrionia</taxon>
        <taxon>Desulfovibrionales</taxon>
        <taxon>Desulfovibrionaceae</taxon>
    </lineage>
</organism>
<keyword evidence="1" id="KW-0472">Membrane</keyword>
<dbReference type="InterPro" id="IPR052336">
    <property type="entry name" value="MlaD_Phospholipid_Transporter"/>
</dbReference>
<keyword evidence="1" id="KW-0812">Transmembrane</keyword>
<dbReference type="Pfam" id="PF02470">
    <property type="entry name" value="MlaD"/>
    <property type="match status" value="1"/>
</dbReference>
<dbReference type="KEGG" id="das:Daes_2216"/>
<evidence type="ECO:0000313" key="3">
    <source>
        <dbReference type="EMBL" id="ADU63222.1"/>
    </source>
</evidence>
<evidence type="ECO:0000256" key="1">
    <source>
        <dbReference type="SAM" id="Phobius"/>
    </source>
</evidence>
<dbReference type="RefSeq" id="WP_013515134.1">
    <property type="nucleotide sequence ID" value="NC_014844.1"/>
</dbReference>
<reference evidence="4" key="1">
    <citation type="submission" date="2010-12" db="EMBL/GenBank/DDBJ databases">
        <title>Complete sequence of Desulfovibrio aespoeensis Aspo-2.</title>
        <authorList>
            <consortium name="US DOE Joint Genome Institute"/>
            <person name="Lucas S."/>
            <person name="Copeland A."/>
            <person name="Lapidus A."/>
            <person name="Cheng J.-F."/>
            <person name="Goodwin L."/>
            <person name="Pitluck S."/>
            <person name="Chertkov O."/>
            <person name="Misra M."/>
            <person name="Detter J.C."/>
            <person name="Han C."/>
            <person name="Tapia R."/>
            <person name="Land M."/>
            <person name="Hauser L."/>
            <person name="Kyrpides N."/>
            <person name="Ivanova N."/>
            <person name="Ovchinnikova G."/>
            <person name="Pedersen K."/>
            <person name="Jagevall S."/>
            <person name="Hazen T."/>
            <person name="Woyke T."/>
        </authorList>
    </citation>
    <scope>NUCLEOTIDE SEQUENCE [LARGE SCALE GENOMIC DNA]</scope>
    <source>
        <strain evidence="4">ATCC 700646 / DSM 10631 / Aspo-2</strain>
    </source>
</reference>
<evidence type="ECO:0000313" key="4">
    <source>
        <dbReference type="Proteomes" id="UP000002191"/>
    </source>
</evidence>
<sequence>MIRKQDYFKLGAFIIVGTTILVAVIIILGAGKFFKTTYTIETYFNESVNGLDVGSPVKLRGVNIGRVVDIDFVLNTYPGASQEERRYVYVKCEIEPDIFGEINKEKFSEAVREEVAYGLRVRPTSLGLTGQLFLNLTYDSDDNTPLLPVDWIPINNYVPSVPSTMGRIEATVTAISKTLSGISQEDLGGIIKDIKSITGAIDDFIKAEGGKEAGQKVLSILEETRMILARTNQILADPSTTRIIPQAAQAIAGINRIVTESGDEAVEAVRETRGAMASFRTASDVLAKTLTDPRMDKAMSEIAPALENIGSAARDMAAAVSKIHALANRLNALTASEEANLHAILEDTRVILENIKDISIEAKRYPSGMIFGGPPNQAKPETD</sequence>
<dbReference type="PANTHER" id="PTHR33371">
    <property type="entry name" value="INTERMEMBRANE PHOSPHOLIPID TRANSPORT SYSTEM BINDING PROTEIN MLAD-RELATED"/>
    <property type="match status" value="1"/>
</dbReference>
<keyword evidence="4" id="KW-1185">Reference proteome</keyword>
<reference evidence="3 4" key="2">
    <citation type="journal article" date="2014" name="Genome Announc.">
        <title>Complete Genome Sequence of the Subsurface, Mesophilic Sulfate-Reducing Bacterium Desulfovibrio aespoeensis Aspo-2.</title>
        <authorList>
            <person name="Pedersen K."/>
            <person name="Bengtsson A."/>
            <person name="Edlund J."/>
            <person name="Rabe L."/>
            <person name="Hazen T."/>
            <person name="Chakraborty R."/>
            <person name="Goodwin L."/>
            <person name="Shapiro N."/>
        </authorList>
    </citation>
    <scope>NUCLEOTIDE SEQUENCE [LARGE SCALE GENOMIC DNA]</scope>
    <source>
        <strain evidence="4">ATCC 700646 / DSM 10631 / Aspo-2</strain>
    </source>
</reference>
<dbReference type="InterPro" id="IPR003399">
    <property type="entry name" value="Mce/MlaD"/>
</dbReference>
<protein>
    <submittedName>
        <fullName evidence="3">Mammalian cell entry related domain protein</fullName>
    </submittedName>
</protein>
<gene>
    <name evidence="3" type="ordered locus">Daes_2216</name>
</gene>
<dbReference type="eggNOG" id="COG1463">
    <property type="taxonomic scope" value="Bacteria"/>
</dbReference>